<dbReference type="AlphaFoldDB" id="A0A1F6CMB0"/>
<comment type="caution">
    <text evidence="1">The sequence shown here is derived from an EMBL/GenBank/DDBJ whole genome shotgun (WGS) entry which is preliminary data.</text>
</comment>
<accession>A0A1F6CMB0</accession>
<gene>
    <name evidence="1" type="ORF">A2763_00245</name>
</gene>
<proteinExistence type="predicted"/>
<evidence type="ECO:0000313" key="1">
    <source>
        <dbReference type="EMBL" id="OGG50150.1"/>
    </source>
</evidence>
<sequence length="82" mass="9688">MKVKKITAEDRKLMVEFVAKLKPTQKDEAIADLLLFADRSIKIFDELTKHSTLSQKEKKEIEDSITVGPQWLRYSRRIKRQK</sequence>
<evidence type="ECO:0000313" key="2">
    <source>
        <dbReference type="Proteomes" id="UP000178370"/>
    </source>
</evidence>
<dbReference type="Proteomes" id="UP000178370">
    <property type="component" value="Unassembled WGS sequence"/>
</dbReference>
<protein>
    <submittedName>
        <fullName evidence="1">Uncharacterized protein</fullName>
    </submittedName>
</protein>
<reference evidence="1 2" key="1">
    <citation type="journal article" date="2016" name="Nat. Commun.">
        <title>Thousands of microbial genomes shed light on interconnected biogeochemical processes in an aquifer system.</title>
        <authorList>
            <person name="Anantharaman K."/>
            <person name="Brown C.T."/>
            <person name="Hug L.A."/>
            <person name="Sharon I."/>
            <person name="Castelle C.J."/>
            <person name="Probst A.J."/>
            <person name="Thomas B.C."/>
            <person name="Singh A."/>
            <person name="Wilkins M.J."/>
            <person name="Karaoz U."/>
            <person name="Brodie E.L."/>
            <person name="Williams K.H."/>
            <person name="Hubbard S.S."/>
            <person name="Banfield J.F."/>
        </authorList>
    </citation>
    <scope>NUCLEOTIDE SEQUENCE [LARGE SCALE GENOMIC DNA]</scope>
</reference>
<dbReference type="EMBL" id="MFKV01000018">
    <property type="protein sequence ID" value="OGG50150.1"/>
    <property type="molecule type" value="Genomic_DNA"/>
</dbReference>
<organism evidence="1 2">
    <name type="scientific">Candidatus Kaiserbacteria bacterium RIFCSPHIGHO2_01_FULL_54_36</name>
    <dbReference type="NCBI Taxonomy" id="1798482"/>
    <lineage>
        <taxon>Bacteria</taxon>
        <taxon>Candidatus Kaiseribacteriota</taxon>
    </lineage>
</organism>
<name>A0A1F6CMB0_9BACT</name>